<dbReference type="GO" id="GO:0051123">
    <property type="term" value="P:RNA polymerase II preinitiation complex assembly"/>
    <property type="evidence" value="ECO:0007669"/>
    <property type="project" value="TreeGrafter"/>
</dbReference>
<dbReference type="GO" id="GO:0016251">
    <property type="term" value="F:RNA polymerase II general transcription initiation factor activity"/>
    <property type="evidence" value="ECO:0007669"/>
    <property type="project" value="TreeGrafter"/>
</dbReference>
<dbReference type="AlphaFoldDB" id="A0AAW1QU38"/>
<comment type="subcellular location">
    <subcellularLocation>
        <location evidence="1">Nucleus</location>
    </subcellularLocation>
</comment>
<organism evidence="7 8">
    <name type="scientific">Apatococcus lobatus</name>
    <dbReference type="NCBI Taxonomy" id="904363"/>
    <lineage>
        <taxon>Eukaryota</taxon>
        <taxon>Viridiplantae</taxon>
        <taxon>Chlorophyta</taxon>
        <taxon>core chlorophytes</taxon>
        <taxon>Trebouxiophyceae</taxon>
        <taxon>Chlorellales</taxon>
        <taxon>Chlorellaceae</taxon>
        <taxon>Apatococcus</taxon>
    </lineage>
</organism>
<accession>A0AAW1QU38</accession>
<dbReference type="Pfam" id="PF02291">
    <property type="entry name" value="TFIID-31kDa"/>
    <property type="match status" value="1"/>
</dbReference>
<comment type="similarity">
    <text evidence="2">Belongs to the TAF9 family.</text>
</comment>
<protein>
    <recommendedName>
        <fullName evidence="9">Transcription initiation factor TFIID subunit 9</fullName>
    </recommendedName>
</protein>
<dbReference type="PANTHER" id="PTHR48068">
    <property type="entry name" value="TAF9 RNA POLYMERASE II, TATA BOX-BINDING PROTEIN (TBP)-ASSOCIATED FACTOR"/>
    <property type="match status" value="1"/>
</dbReference>
<gene>
    <name evidence="7" type="ORF">WJX74_009773</name>
</gene>
<evidence type="ECO:0000313" key="8">
    <source>
        <dbReference type="Proteomes" id="UP001438707"/>
    </source>
</evidence>
<reference evidence="7 8" key="1">
    <citation type="journal article" date="2024" name="Nat. Commun.">
        <title>Phylogenomics reveals the evolutionary origins of lichenization in chlorophyte algae.</title>
        <authorList>
            <person name="Puginier C."/>
            <person name="Libourel C."/>
            <person name="Otte J."/>
            <person name="Skaloud P."/>
            <person name="Haon M."/>
            <person name="Grisel S."/>
            <person name="Petersen M."/>
            <person name="Berrin J.G."/>
            <person name="Delaux P.M."/>
            <person name="Dal Grande F."/>
            <person name="Keller J."/>
        </authorList>
    </citation>
    <scope>NUCLEOTIDE SEQUENCE [LARGE SCALE GENOMIC DNA]</scope>
    <source>
        <strain evidence="7 8">SAG 2145</strain>
    </source>
</reference>
<dbReference type="GO" id="GO:0000124">
    <property type="term" value="C:SAGA complex"/>
    <property type="evidence" value="ECO:0007669"/>
    <property type="project" value="TreeGrafter"/>
</dbReference>
<keyword evidence="3" id="KW-0805">Transcription regulation</keyword>
<dbReference type="SUPFAM" id="SSF47113">
    <property type="entry name" value="Histone-fold"/>
    <property type="match status" value="1"/>
</dbReference>
<dbReference type="CDD" id="cd07979">
    <property type="entry name" value="HFD_TAF9"/>
    <property type="match status" value="1"/>
</dbReference>
<feature type="region of interest" description="Disordered" evidence="6">
    <location>
        <begin position="130"/>
        <end position="219"/>
    </location>
</feature>
<proteinExistence type="inferred from homology"/>
<keyword evidence="4" id="KW-0804">Transcription</keyword>
<dbReference type="Gene3D" id="1.10.20.10">
    <property type="entry name" value="Histone, subunit A"/>
    <property type="match status" value="1"/>
</dbReference>
<evidence type="ECO:0000256" key="1">
    <source>
        <dbReference type="ARBA" id="ARBA00004123"/>
    </source>
</evidence>
<sequence>MTQEQVPKEVQQVEELLTSMGVQQHEPRVVHQLLSFIHRYTADILEDTNVYHARTASSKGELGVEDVLLAISAREAFSFVQPPSQEVLTAMAEQRNKQKLPEPSRRHWLRLPPDEDCLLAPNYQLHPALPLQASTSSDEDDYDYMDMSPSKEAGEAAAHTASWQADPGVAPDAQPVAFSLLGQHDRSGPKLDAQQAPGPVGDVFGGTNQDAPSPAQGPE</sequence>
<name>A0AAW1QU38_9CHLO</name>
<evidence type="ECO:0000256" key="6">
    <source>
        <dbReference type="SAM" id="MobiDB-lite"/>
    </source>
</evidence>
<dbReference type="EMBL" id="JALJOS010000027">
    <property type="protein sequence ID" value="KAK9824952.1"/>
    <property type="molecule type" value="Genomic_DNA"/>
</dbReference>
<evidence type="ECO:0008006" key="9">
    <source>
        <dbReference type="Google" id="ProtNLM"/>
    </source>
</evidence>
<dbReference type="InterPro" id="IPR051431">
    <property type="entry name" value="TFIID_subunit_9"/>
</dbReference>
<dbReference type="InterPro" id="IPR003162">
    <property type="entry name" value="TFIID-31"/>
</dbReference>
<dbReference type="PANTHER" id="PTHR48068:SF4">
    <property type="entry name" value="TATA-BOX BINDING PROTEIN ASSOCIATED FACTOR 9"/>
    <property type="match status" value="1"/>
</dbReference>
<evidence type="ECO:0000256" key="3">
    <source>
        <dbReference type="ARBA" id="ARBA00023015"/>
    </source>
</evidence>
<dbReference type="Proteomes" id="UP001438707">
    <property type="component" value="Unassembled WGS sequence"/>
</dbReference>
<keyword evidence="8" id="KW-1185">Reference proteome</keyword>
<dbReference type="GO" id="GO:0005669">
    <property type="term" value="C:transcription factor TFIID complex"/>
    <property type="evidence" value="ECO:0007669"/>
    <property type="project" value="TreeGrafter"/>
</dbReference>
<evidence type="ECO:0000256" key="4">
    <source>
        <dbReference type="ARBA" id="ARBA00023163"/>
    </source>
</evidence>
<dbReference type="GO" id="GO:0046982">
    <property type="term" value="F:protein heterodimerization activity"/>
    <property type="evidence" value="ECO:0007669"/>
    <property type="project" value="InterPro"/>
</dbReference>
<evidence type="ECO:0000313" key="7">
    <source>
        <dbReference type="EMBL" id="KAK9824952.1"/>
    </source>
</evidence>
<dbReference type="InterPro" id="IPR009072">
    <property type="entry name" value="Histone-fold"/>
</dbReference>
<dbReference type="GO" id="GO:0003713">
    <property type="term" value="F:transcription coactivator activity"/>
    <property type="evidence" value="ECO:0007669"/>
    <property type="project" value="TreeGrafter"/>
</dbReference>
<evidence type="ECO:0000256" key="5">
    <source>
        <dbReference type="ARBA" id="ARBA00023242"/>
    </source>
</evidence>
<evidence type="ECO:0000256" key="2">
    <source>
        <dbReference type="ARBA" id="ARBA00007646"/>
    </source>
</evidence>
<keyword evidence="5" id="KW-0539">Nucleus</keyword>
<comment type="caution">
    <text evidence="7">The sequence shown here is derived from an EMBL/GenBank/DDBJ whole genome shotgun (WGS) entry which is preliminary data.</text>
</comment>